<feature type="transmembrane region" description="Helical" evidence="1">
    <location>
        <begin position="81"/>
        <end position="98"/>
    </location>
</feature>
<dbReference type="AlphaFoldDB" id="A0A3D4T1F5"/>
<feature type="transmembrane region" description="Helical" evidence="1">
    <location>
        <begin position="104"/>
        <end position="124"/>
    </location>
</feature>
<proteinExistence type="predicted"/>
<gene>
    <name evidence="2" type="ORF">DIW82_11425</name>
</gene>
<sequence length="222" mass="24175">MGPPWERQVRVEPPDPQGRFCAATSHGRTLYRLTCLGSPRPVAVHCATVNDGDPTGDDVTEDTTPQGDPGVLYREHQRVPLSYWVIGVGVAALIGWQGQMSRSWYWGVIFGVVALAAVAWALIYMSRNQVIVERDGSGETWLHVGEASLPRSAVSRTLPVPPTARSAAMGRQLDPAAYVVHRPWIPSMAMLVLDDADDPTPYWLISTNHPEDLLAAFGAPVA</sequence>
<keyword evidence="1" id="KW-0472">Membrane</keyword>
<dbReference type="InterPro" id="IPR021443">
    <property type="entry name" value="DUF3093"/>
</dbReference>
<name>A0A3D4T1F5_9CORY</name>
<organism evidence="2 3">
    <name type="scientific">Corynebacterium nuruki</name>
    <dbReference type="NCBI Taxonomy" id="1032851"/>
    <lineage>
        <taxon>Bacteria</taxon>
        <taxon>Bacillati</taxon>
        <taxon>Actinomycetota</taxon>
        <taxon>Actinomycetes</taxon>
        <taxon>Mycobacteriales</taxon>
        <taxon>Corynebacteriaceae</taxon>
        <taxon>Corynebacterium</taxon>
    </lineage>
</organism>
<dbReference type="EMBL" id="DQID01000293">
    <property type="protein sequence ID" value="HCT15359.1"/>
    <property type="molecule type" value="Genomic_DNA"/>
</dbReference>
<keyword evidence="1" id="KW-1133">Transmembrane helix</keyword>
<dbReference type="Proteomes" id="UP000261739">
    <property type="component" value="Unassembled WGS sequence"/>
</dbReference>
<evidence type="ECO:0000313" key="2">
    <source>
        <dbReference type="EMBL" id="HCT15359.1"/>
    </source>
</evidence>
<comment type="caution">
    <text evidence="2">The sequence shown here is derived from an EMBL/GenBank/DDBJ whole genome shotgun (WGS) entry which is preliminary data.</text>
</comment>
<dbReference type="STRING" id="863239.GCA_000213935_02600"/>
<dbReference type="Pfam" id="PF11292">
    <property type="entry name" value="DUF3093"/>
    <property type="match status" value="1"/>
</dbReference>
<accession>A0A3D4T1F5</accession>
<protein>
    <submittedName>
        <fullName evidence="2">DUF3093 domain-containing protein</fullName>
    </submittedName>
</protein>
<reference evidence="2 3" key="1">
    <citation type="journal article" date="2018" name="Nat. Biotechnol.">
        <title>A standardized bacterial taxonomy based on genome phylogeny substantially revises the tree of life.</title>
        <authorList>
            <person name="Parks D.H."/>
            <person name="Chuvochina M."/>
            <person name="Waite D.W."/>
            <person name="Rinke C."/>
            <person name="Skarshewski A."/>
            <person name="Chaumeil P.A."/>
            <person name="Hugenholtz P."/>
        </authorList>
    </citation>
    <scope>NUCLEOTIDE SEQUENCE [LARGE SCALE GENOMIC DNA]</scope>
    <source>
        <strain evidence="2">UBA11247</strain>
    </source>
</reference>
<keyword evidence="1" id="KW-0812">Transmembrane</keyword>
<evidence type="ECO:0000313" key="3">
    <source>
        <dbReference type="Proteomes" id="UP000261739"/>
    </source>
</evidence>
<evidence type="ECO:0000256" key="1">
    <source>
        <dbReference type="SAM" id="Phobius"/>
    </source>
</evidence>